<dbReference type="OrthoDB" id="443318at2759"/>
<keyword evidence="2" id="KW-0808">Transferase</keyword>
<sequence>MAFFISAFFSLPHYPRFVLCIPSHPTPRISRHSYFLSTSYADDRVGELQRLCIQLGVPDAVFMGQLTGTRLSEAFASGDVVSSPSITETFGQVTLQGMAAGLPVMGLYVEGTADLVVHGITGLLLDPLAPSGTRPTHAASLTDDGLGLDSPCQQGPETGVPLYRTPSNDSAVSLSLDPSPPPSTSAQRRTAEVEEEEEEEDIPILDSAVCLSPTPFAIGARGGEGEMEALELPPAQLTLPSPLAPY</sequence>
<protein>
    <submittedName>
        <fullName evidence="2">N-acetylglucosaminyltransferase complex, subunit PIG-A/SPT14</fullName>
    </submittedName>
</protein>
<evidence type="ECO:0000256" key="1">
    <source>
        <dbReference type="SAM" id="MobiDB-lite"/>
    </source>
</evidence>
<name>A0A8H6YZX6_9AGAR</name>
<dbReference type="SUPFAM" id="SSF53756">
    <property type="entry name" value="UDP-Glycosyltransferase/glycogen phosphorylase"/>
    <property type="match status" value="1"/>
</dbReference>
<evidence type="ECO:0000313" key="3">
    <source>
        <dbReference type="Proteomes" id="UP000620124"/>
    </source>
</evidence>
<dbReference type="InterPro" id="IPR050194">
    <property type="entry name" value="Glycosyltransferase_grp1"/>
</dbReference>
<dbReference type="PANTHER" id="PTHR45947">
    <property type="entry name" value="SULFOQUINOVOSYL TRANSFERASE SQD2"/>
    <property type="match status" value="1"/>
</dbReference>
<feature type="compositionally biased region" description="Acidic residues" evidence="1">
    <location>
        <begin position="193"/>
        <end position="203"/>
    </location>
</feature>
<organism evidence="2 3">
    <name type="scientific">Mycena venus</name>
    <dbReference type="NCBI Taxonomy" id="2733690"/>
    <lineage>
        <taxon>Eukaryota</taxon>
        <taxon>Fungi</taxon>
        <taxon>Dikarya</taxon>
        <taxon>Basidiomycota</taxon>
        <taxon>Agaricomycotina</taxon>
        <taxon>Agaricomycetes</taxon>
        <taxon>Agaricomycetidae</taxon>
        <taxon>Agaricales</taxon>
        <taxon>Marasmiineae</taxon>
        <taxon>Mycenaceae</taxon>
        <taxon>Mycena</taxon>
    </lineage>
</organism>
<dbReference type="PANTHER" id="PTHR45947:SF3">
    <property type="entry name" value="SULFOQUINOVOSYL TRANSFERASE SQD2"/>
    <property type="match status" value="1"/>
</dbReference>
<keyword evidence="3" id="KW-1185">Reference proteome</keyword>
<dbReference type="Proteomes" id="UP000620124">
    <property type="component" value="Unassembled WGS sequence"/>
</dbReference>
<dbReference type="Pfam" id="PF13692">
    <property type="entry name" value="Glyco_trans_1_4"/>
    <property type="match status" value="1"/>
</dbReference>
<gene>
    <name evidence="2" type="ORF">MVEN_00163900</name>
</gene>
<reference evidence="2" key="1">
    <citation type="submission" date="2020-05" db="EMBL/GenBank/DDBJ databases">
        <title>Mycena genomes resolve the evolution of fungal bioluminescence.</title>
        <authorList>
            <person name="Tsai I.J."/>
        </authorList>
    </citation>
    <scope>NUCLEOTIDE SEQUENCE</scope>
    <source>
        <strain evidence="2">CCC161011</strain>
    </source>
</reference>
<accession>A0A8H6YZX6</accession>
<dbReference type="EMBL" id="JACAZI010000002">
    <property type="protein sequence ID" value="KAF7368414.1"/>
    <property type="molecule type" value="Genomic_DNA"/>
</dbReference>
<evidence type="ECO:0000313" key="2">
    <source>
        <dbReference type="EMBL" id="KAF7368414.1"/>
    </source>
</evidence>
<comment type="caution">
    <text evidence="2">The sequence shown here is derived from an EMBL/GenBank/DDBJ whole genome shotgun (WGS) entry which is preliminary data.</text>
</comment>
<keyword evidence="2" id="KW-0328">Glycosyltransferase</keyword>
<dbReference type="Gene3D" id="3.40.50.2000">
    <property type="entry name" value="Glycogen Phosphorylase B"/>
    <property type="match status" value="1"/>
</dbReference>
<proteinExistence type="predicted"/>
<feature type="region of interest" description="Disordered" evidence="1">
    <location>
        <begin position="132"/>
        <end position="204"/>
    </location>
</feature>
<dbReference type="AlphaFoldDB" id="A0A8H6YZX6"/>
<dbReference type="GO" id="GO:0016757">
    <property type="term" value="F:glycosyltransferase activity"/>
    <property type="evidence" value="ECO:0007669"/>
    <property type="project" value="UniProtKB-KW"/>
</dbReference>